<accession>A0A3D9ZF77</accession>
<dbReference type="SUPFAM" id="SSF52540">
    <property type="entry name" value="P-loop containing nucleoside triphosphate hydrolases"/>
    <property type="match status" value="1"/>
</dbReference>
<dbReference type="InterPro" id="IPR027417">
    <property type="entry name" value="P-loop_NTPase"/>
</dbReference>
<protein>
    <submittedName>
        <fullName evidence="1">Uncharacterized protein</fullName>
    </submittedName>
</protein>
<organism evidence="1 2">
    <name type="scientific">Asanoa ferruginea</name>
    <dbReference type="NCBI Taxonomy" id="53367"/>
    <lineage>
        <taxon>Bacteria</taxon>
        <taxon>Bacillati</taxon>
        <taxon>Actinomycetota</taxon>
        <taxon>Actinomycetes</taxon>
        <taxon>Micromonosporales</taxon>
        <taxon>Micromonosporaceae</taxon>
        <taxon>Asanoa</taxon>
    </lineage>
</organism>
<proteinExistence type="predicted"/>
<reference evidence="1 2" key="1">
    <citation type="submission" date="2018-08" db="EMBL/GenBank/DDBJ databases">
        <title>Sequencing the genomes of 1000 actinobacteria strains.</title>
        <authorList>
            <person name="Klenk H.-P."/>
        </authorList>
    </citation>
    <scope>NUCLEOTIDE SEQUENCE [LARGE SCALE GENOMIC DNA]</scope>
    <source>
        <strain evidence="1 2">DSM 44099</strain>
    </source>
</reference>
<dbReference type="EMBL" id="QUMQ01000001">
    <property type="protein sequence ID" value="REF95897.1"/>
    <property type="molecule type" value="Genomic_DNA"/>
</dbReference>
<dbReference type="RefSeq" id="WP_116067506.1">
    <property type="nucleotide sequence ID" value="NZ_BONB01000038.1"/>
</dbReference>
<sequence length="304" mass="34058">MNPFLVPGCVDARTPLNPGVHGTHEDYADVDHTERQFSAFQADFQGGDGVLQDGRLVVVSGPYGSGKTALVNRCVKWLSSASGERHPVVVDLRRDRLDRGEVADRIKFIAGRLVDELRTRRLLETAGDLAQRLEEPDRMFPILSQVLGPSTFLVVLLPPSGDLVSELIKYARFARAKLLFFAETAYWSSLRERRAEFHSAGGSPPLFLELGPLAESDGDTFWDFRLERFLEYGSWPHGDAPPQVAPEKLKSLVSQRPMSIGELQLVLHAVWELLCAEPEQPEMISDEHFWRAYVRLYASGTGDR</sequence>
<gene>
    <name evidence="1" type="ORF">DFJ67_1860</name>
</gene>
<dbReference type="OrthoDB" id="4176703at2"/>
<dbReference type="AlphaFoldDB" id="A0A3D9ZF77"/>
<dbReference type="Proteomes" id="UP000256913">
    <property type="component" value="Unassembled WGS sequence"/>
</dbReference>
<name>A0A3D9ZF77_9ACTN</name>
<comment type="caution">
    <text evidence="1">The sequence shown here is derived from an EMBL/GenBank/DDBJ whole genome shotgun (WGS) entry which is preliminary data.</text>
</comment>
<evidence type="ECO:0000313" key="1">
    <source>
        <dbReference type="EMBL" id="REF95897.1"/>
    </source>
</evidence>
<evidence type="ECO:0000313" key="2">
    <source>
        <dbReference type="Proteomes" id="UP000256913"/>
    </source>
</evidence>
<keyword evidence="2" id="KW-1185">Reference proteome</keyword>